<evidence type="ECO:0000313" key="1">
    <source>
        <dbReference type="EMBL" id="KAI4866096.1"/>
    </source>
</evidence>
<keyword evidence="1" id="KW-0503">Monooxygenase</keyword>
<gene>
    <name evidence="1" type="ORF">F4820DRAFT_418110</name>
</gene>
<keyword evidence="1" id="KW-0560">Oxidoreductase</keyword>
<comment type="caution">
    <text evidence="1">The sequence shown here is derived from an EMBL/GenBank/DDBJ whole genome shotgun (WGS) entry which is preliminary data.</text>
</comment>
<accession>A0ACB9Z3Z7</accession>
<dbReference type="Proteomes" id="UP001497700">
    <property type="component" value="Unassembled WGS sequence"/>
</dbReference>
<protein>
    <submittedName>
        <fullName evidence="1">Lytic polysaccharide monooxygenase</fullName>
    </submittedName>
</protein>
<reference evidence="1 2" key="1">
    <citation type="journal article" date="2022" name="New Phytol.">
        <title>Ecological generalism drives hyperdiversity of secondary metabolite gene clusters in xylarialean endophytes.</title>
        <authorList>
            <person name="Franco M.E.E."/>
            <person name="Wisecaver J.H."/>
            <person name="Arnold A.E."/>
            <person name="Ju Y.M."/>
            <person name="Slot J.C."/>
            <person name="Ahrendt S."/>
            <person name="Moore L.P."/>
            <person name="Eastman K.E."/>
            <person name="Scott K."/>
            <person name="Konkel Z."/>
            <person name="Mondo S.J."/>
            <person name="Kuo A."/>
            <person name="Hayes R.D."/>
            <person name="Haridas S."/>
            <person name="Andreopoulos B."/>
            <person name="Riley R."/>
            <person name="LaButti K."/>
            <person name="Pangilinan J."/>
            <person name="Lipzen A."/>
            <person name="Amirebrahimi M."/>
            <person name="Yan J."/>
            <person name="Adam C."/>
            <person name="Keymanesh K."/>
            <person name="Ng V."/>
            <person name="Louie K."/>
            <person name="Northen T."/>
            <person name="Drula E."/>
            <person name="Henrissat B."/>
            <person name="Hsieh H.M."/>
            <person name="Youens-Clark K."/>
            <person name="Lutzoni F."/>
            <person name="Miadlikowska J."/>
            <person name="Eastwood D.C."/>
            <person name="Hamelin R.C."/>
            <person name="Grigoriev I.V."/>
            <person name="U'Ren J.M."/>
        </authorList>
    </citation>
    <scope>NUCLEOTIDE SEQUENCE [LARGE SCALE GENOMIC DNA]</scope>
    <source>
        <strain evidence="1 2">CBS 119005</strain>
    </source>
</reference>
<organism evidence="1 2">
    <name type="scientific">Hypoxylon rubiginosum</name>
    <dbReference type="NCBI Taxonomy" id="110542"/>
    <lineage>
        <taxon>Eukaryota</taxon>
        <taxon>Fungi</taxon>
        <taxon>Dikarya</taxon>
        <taxon>Ascomycota</taxon>
        <taxon>Pezizomycotina</taxon>
        <taxon>Sordariomycetes</taxon>
        <taxon>Xylariomycetidae</taxon>
        <taxon>Xylariales</taxon>
        <taxon>Hypoxylaceae</taxon>
        <taxon>Hypoxylon</taxon>
    </lineage>
</organism>
<name>A0ACB9Z3Z7_9PEZI</name>
<evidence type="ECO:0000313" key="2">
    <source>
        <dbReference type="Proteomes" id="UP001497700"/>
    </source>
</evidence>
<keyword evidence="2" id="KW-1185">Reference proteome</keyword>
<dbReference type="EMBL" id="MU393463">
    <property type="protein sequence ID" value="KAI4866096.1"/>
    <property type="molecule type" value="Genomic_DNA"/>
</dbReference>
<sequence>MPSFNAAVLALAASATVVLGHGHIRRVLVDGQTYPGYERWATQDQSDAVTWKFTTEDEGPVLASSINGPDIICHQGATNAAGSVPVAAGSQLQVVRFNTIGGFEHPGPEMHYLASCGDAGCASVDKNDLRFFKIYEKGLVQGGMADSPQWETQKWATTEIHKNVQPEGEGFVDTYTVNIPADIKPGQYVLRHELMGLHKADRGEAEFYPQCVNLEISGSGSQQPEGVSATDMYHGSDPGISLDIWVNLESYQIPGPAVSSISSKRYIGEETIARHHPRAYAHKTHPRDIKHKFPKLAV</sequence>
<proteinExistence type="predicted"/>